<dbReference type="NCBIfam" id="TIGR01964">
    <property type="entry name" value="chpXY"/>
    <property type="match status" value="1"/>
</dbReference>
<evidence type="ECO:0000313" key="3">
    <source>
        <dbReference type="Proteomes" id="UP000029738"/>
    </source>
</evidence>
<evidence type="ECO:0000313" key="1">
    <source>
        <dbReference type="EMBL" id="KAF3888426.1"/>
    </source>
</evidence>
<sequence length="390" mass="44883">MVSMKNKPSKNYPLFEYIERLEAGGALLPDNPENLLEVVGILKSYGVVLDAYSKNLIYIAENQFLVFFPFFKYFNNEFSVNKLLKHWWHDRINFEYAEYCMKAMLWHGGGGLDEYLDTEEFQDRARAVIRAKFKNNPLMLGINELFPDFLIEQMRVFSYYSALGQFWRVMADIFLSLSDLYDEGKIKSIPEVVDHIKAGLVADAKRPITYSVKIRDKIYDVIPASIGLTFLADTAIPYVEAVFFRGTPFLGTVSYNAQAYQISPDQARFQYGALYADPLPIGGAGIPPTLLMQDMRHYLPEYLHEVYRGSRRGEDDLRVQICMSFQKSMFCVTTAAILGLMPYPVDTTDPDEQQTNRVYLQQWLDRLKTSRLLEVNEEANFCPVALPQKV</sequence>
<protein>
    <submittedName>
        <fullName evidence="1">CO2 hydration protein</fullName>
    </submittedName>
    <submittedName>
        <fullName evidence="2">Carbon dioxide transporter</fullName>
    </submittedName>
</protein>
<reference evidence="1" key="2">
    <citation type="submission" date="2019-11" db="EMBL/GenBank/DDBJ databases">
        <title>Improved Assembly of Tolypothrix boutellei genome.</title>
        <authorList>
            <person name="Sarangi A.N."/>
            <person name="Mukherjee M."/>
            <person name="Ghosh S."/>
            <person name="Singh D."/>
            <person name="Das A."/>
            <person name="Kant S."/>
            <person name="Prusty A."/>
            <person name="Tripathy S."/>
        </authorList>
    </citation>
    <scope>NUCLEOTIDE SEQUENCE</scope>
    <source>
        <strain evidence="1">VB521301</strain>
    </source>
</reference>
<dbReference type="InterPro" id="IPR010220">
    <property type="entry name" value="CO2_hydration"/>
</dbReference>
<dbReference type="Pfam" id="PF10216">
    <property type="entry name" value="ChpXY"/>
    <property type="match status" value="1"/>
</dbReference>
<evidence type="ECO:0000313" key="2">
    <source>
        <dbReference type="EMBL" id="KIE12686.1"/>
    </source>
</evidence>
<keyword evidence="3" id="KW-1185">Reference proteome</keyword>
<organism evidence="2">
    <name type="scientific">Tolypothrix bouteillei VB521301</name>
    <dbReference type="NCBI Taxonomy" id="1479485"/>
    <lineage>
        <taxon>Bacteria</taxon>
        <taxon>Bacillati</taxon>
        <taxon>Cyanobacteriota</taxon>
        <taxon>Cyanophyceae</taxon>
        <taxon>Nostocales</taxon>
        <taxon>Tolypothrichaceae</taxon>
        <taxon>Tolypothrix</taxon>
    </lineage>
</organism>
<reference evidence="2" key="1">
    <citation type="journal article" date="2015" name="Genome Announc.">
        <title>Draft Genome Sequence of Tolypothrix boutellei Strain VB521301.</title>
        <authorList>
            <person name="Chandrababunaidu M.M."/>
            <person name="Singh D."/>
            <person name="Sen D."/>
            <person name="Bhan S."/>
            <person name="Das S."/>
            <person name="Gupta A."/>
            <person name="Adhikary S.P."/>
            <person name="Tripathy S."/>
        </authorList>
    </citation>
    <scope>NUCLEOTIDE SEQUENCE</scope>
    <source>
        <strain evidence="2">VB521301</strain>
    </source>
</reference>
<proteinExistence type="predicted"/>
<dbReference type="OrthoDB" id="502395at2"/>
<dbReference type="RefSeq" id="WP_038072368.1">
    <property type="nucleotide sequence ID" value="NZ_JHEG04000001.1"/>
</dbReference>
<comment type="caution">
    <text evidence="2">The sequence shown here is derived from an EMBL/GenBank/DDBJ whole genome shotgun (WGS) entry which is preliminary data.</text>
</comment>
<dbReference type="Proteomes" id="UP000029738">
    <property type="component" value="Unassembled WGS sequence"/>
</dbReference>
<name>A0A0C1NIN7_9CYAN</name>
<dbReference type="EMBL" id="JHEG04000001">
    <property type="protein sequence ID" value="KAF3888426.1"/>
    <property type="molecule type" value="Genomic_DNA"/>
</dbReference>
<gene>
    <name evidence="2" type="ORF">DA73_0203980</name>
    <name evidence="1" type="ORF">DA73_0400025250</name>
</gene>
<dbReference type="AlphaFoldDB" id="A0A0C1NIN7"/>
<dbReference type="EMBL" id="JHEG02000019">
    <property type="protein sequence ID" value="KIE12686.1"/>
    <property type="molecule type" value="Genomic_DNA"/>
</dbReference>
<accession>A0A0C1NIN7</accession>
<dbReference type="STRING" id="1479485.DA73_0203980"/>